<evidence type="ECO:0000313" key="2">
    <source>
        <dbReference type="Proteomes" id="UP001570511"/>
    </source>
</evidence>
<organism evidence="1 2">
    <name type="scientific">Halobellus rubicundus</name>
    <dbReference type="NCBI Taxonomy" id="2996466"/>
    <lineage>
        <taxon>Archaea</taxon>
        <taxon>Methanobacteriati</taxon>
        <taxon>Methanobacteriota</taxon>
        <taxon>Stenosarchaea group</taxon>
        <taxon>Halobacteria</taxon>
        <taxon>Halobacteriales</taxon>
        <taxon>Haloferacaceae</taxon>
        <taxon>Halobellus</taxon>
    </lineage>
</organism>
<name>A0ABD5MLD6_9EURY</name>
<dbReference type="RefSeq" id="WP_372390787.1">
    <property type="nucleotide sequence ID" value="NZ_JBGNYA010000001.1"/>
</dbReference>
<comment type="caution">
    <text evidence="1">The sequence shown here is derived from an EMBL/GenBank/DDBJ whole genome shotgun (WGS) entry which is preliminary data.</text>
</comment>
<keyword evidence="2" id="KW-1185">Reference proteome</keyword>
<proteinExistence type="predicted"/>
<protein>
    <submittedName>
        <fullName evidence="1">Type IV pilin</fullName>
    </submittedName>
</protein>
<gene>
    <name evidence="1" type="ORF">OS889_14055</name>
</gene>
<dbReference type="Proteomes" id="UP001570511">
    <property type="component" value="Unassembled WGS sequence"/>
</dbReference>
<accession>A0ABD5MLD6</accession>
<evidence type="ECO:0000313" key="1">
    <source>
        <dbReference type="EMBL" id="MFA1612121.1"/>
    </source>
</evidence>
<dbReference type="EMBL" id="JBGNYA010000001">
    <property type="protein sequence ID" value="MFA1612121.1"/>
    <property type="molecule type" value="Genomic_DNA"/>
</dbReference>
<sequence>MTARASAPAVGVVLLLLVGVGLGSVVAAGADAVAAGAGVDLAADAGGDAPGPIALSLRLDGDAITLTHEAGAPLSVADLRLVVAVDGRELRHQPPVPFFAARGFRAGPTGPFNVAGDGVWSAGESASFRLASTNAPGLAPGRTVSVTVAVKGRTVGSVRGVV</sequence>
<dbReference type="AlphaFoldDB" id="A0ABD5MLD6"/>
<reference evidence="1 2" key="1">
    <citation type="submission" date="2024-08" db="EMBL/GenBank/DDBJ databases">
        <title>Halobellus sp. MBLA0158 whole genome sequence.</title>
        <authorList>
            <person name="Hwang C.Y."/>
            <person name="Cho E.-S."/>
            <person name="Seo M.-J."/>
        </authorList>
    </citation>
    <scope>NUCLEOTIDE SEQUENCE [LARGE SCALE GENOMIC DNA]</scope>
    <source>
        <strain evidence="1 2">MBLA0158</strain>
    </source>
</reference>